<dbReference type="CDD" id="cd06259">
    <property type="entry name" value="YdcF-like"/>
    <property type="match status" value="1"/>
</dbReference>
<keyword evidence="1" id="KW-0732">Signal</keyword>
<organism evidence="3 4">
    <name type="scientific">Corynebacterium nasicanis</name>
    <dbReference type="NCBI Taxonomy" id="1448267"/>
    <lineage>
        <taxon>Bacteria</taxon>
        <taxon>Bacillati</taxon>
        <taxon>Actinomycetota</taxon>
        <taxon>Actinomycetes</taxon>
        <taxon>Mycobacteriales</taxon>
        <taxon>Corynebacteriaceae</taxon>
        <taxon>Corynebacterium</taxon>
    </lineage>
</organism>
<protein>
    <submittedName>
        <fullName evidence="3">YdcF family protein</fullName>
    </submittedName>
</protein>
<dbReference type="EMBL" id="JBHSQE010000004">
    <property type="protein sequence ID" value="MFC6146613.1"/>
    <property type="molecule type" value="Genomic_DNA"/>
</dbReference>
<gene>
    <name evidence="3" type="ORF">ACFPUZ_07330</name>
</gene>
<comment type="caution">
    <text evidence="3">The sequence shown here is derived from an EMBL/GenBank/DDBJ whole genome shotgun (WGS) entry which is preliminary data.</text>
</comment>
<name>A0ABW1QDL6_9CORY</name>
<feature type="domain" description="DUF218" evidence="2">
    <location>
        <begin position="127"/>
        <end position="237"/>
    </location>
</feature>
<dbReference type="Proteomes" id="UP001596244">
    <property type="component" value="Unassembled WGS sequence"/>
</dbReference>
<dbReference type="InterPro" id="IPR051599">
    <property type="entry name" value="Cell_Envelope_Assoc"/>
</dbReference>
<evidence type="ECO:0000259" key="2">
    <source>
        <dbReference type="Pfam" id="PF02698"/>
    </source>
</evidence>
<dbReference type="PANTHER" id="PTHR30336">
    <property type="entry name" value="INNER MEMBRANE PROTEIN, PROBABLE PERMEASE"/>
    <property type="match status" value="1"/>
</dbReference>
<dbReference type="RefSeq" id="WP_377001150.1">
    <property type="nucleotide sequence ID" value="NZ_JBHSQE010000004.1"/>
</dbReference>
<dbReference type="InterPro" id="IPR014729">
    <property type="entry name" value="Rossmann-like_a/b/a_fold"/>
</dbReference>
<accession>A0ABW1QDL6</accession>
<reference evidence="4" key="1">
    <citation type="journal article" date="2019" name="Int. J. Syst. Evol. Microbiol.">
        <title>The Global Catalogue of Microorganisms (GCM) 10K type strain sequencing project: providing services to taxonomists for standard genome sequencing and annotation.</title>
        <authorList>
            <consortium name="The Broad Institute Genomics Platform"/>
            <consortium name="The Broad Institute Genome Sequencing Center for Infectious Disease"/>
            <person name="Wu L."/>
            <person name="Ma J."/>
        </authorList>
    </citation>
    <scope>NUCLEOTIDE SEQUENCE [LARGE SCALE GENOMIC DNA]</scope>
    <source>
        <strain evidence="4">CCUG 51943</strain>
    </source>
</reference>
<evidence type="ECO:0000313" key="4">
    <source>
        <dbReference type="Proteomes" id="UP001596244"/>
    </source>
</evidence>
<proteinExistence type="predicted"/>
<evidence type="ECO:0000256" key="1">
    <source>
        <dbReference type="SAM" id="SignalP"/>
    </source>
</evidence>
<evidence type="ECO:0000313" key="3">
    <source>
        <dbReference type="EMBL" id="MFC6146613.1"/>
    </source>
</evidence>
<dbReference type="Pfam" id="PF02698">
    <property type="entry name" value="DUF218"/>
    <property type="match status" value="1"/>
</dbReference>
<keyword evidence="4" id="KW-1185">Reference proteome</keyword>
<dbReference type="InterPro" id="IPR003848">
    <property type="entry name" value="DUF218"/>
</dbReference>
<sequence>MRINLPRALVAAALTAALLPGAAPAQALSSSLSSVVPDDRITVDIPGYGTYALHAEVVGQGLHPERASREKQLAAAAFSADFEGNATARDKALAALDPATRATVTQALAALHSPVRTPDSLAATTPIVVLGERLNDDGTLRPNLVKRLEAALQLARSRPAAEVIVTGGPTGAGHVESHAMRTWLQERGQSRVRVEDRSTSTIDSARFTRELLPAAPAVIVVTSDNHLPRAVVDFTLAFGPQVAGIGSPTDPPAGMPGPKWTYRDAVFWFLG</sequence>
<feature type="signal peptide" evidence="1">
    <location>
        <begin position="1"/>
        <end position="27"/>
    </location>
</feature>
<feature type="chain" id="PRO_5045928601" evidence="1">
    <location>
        <begin position="28"/>
        <end position="271"/>
    </location>
</feature>
<dbReference type="Gene3D" id="3.40.50.620">
    <property type="entry name" value="HUPs"/>
    <property type="match status" value="1"/>
</dbReference>
<dbReference type="PANTHER" id="PTHR30336:SF20">
    <property type="entry name" value="DUF218 DOMAIN-CONTAINING PROTEIN"/>
    <property type="match status" value="1"/>
</dbReference>